<name>G5JY87_9STRE</name>
<dbReference type="Proteomes" id="UP000003573">
    <property type="component" value="Unassembled WGS sequence"/>
</dbReference>
<dbReference type="InterPro" id="IPR024529">
    <property type="entry name" value="ECF_trnsprt_substrate-spec"/>
</dbReference>
<comment type="caution">
    <text evidence="10">The sequence shown here is derived from an EMBL/GenBank/DDBJ whole genome shotgun (WGS) entry which is preliminary data.</text>
</comment>
<dbReference type="eggNOG" id="COG3601">
    <property type="taxonomic scope" value="Bacteria"/>
</dbReference>
<dbReference type="GO" id="GO:0032217">
    <property type="term" value="F:riboflavin transmembrane transporter activity"/>
    <property type="evidence" value="ECO:0007669"/>
    <property type="project" value="UniProtKB-UniRule"/>
</dbReference>
<keyword evidence="7 8" id="KW-0472">Membrane</keyword>
<evidence type="ECO:0000313" key="10">
    <source>
        <dbReference type="EMBL" id="EHJ52298.1"/>
    </source>
</evidence>
<keyword evidence="11" id="KW-1185">Reference proteome</keyword>
<keyword evidence="6 9" id="KW-1133">Transmembrane helix</keyword>
<dbReference type="PANTHER" id="PTHR38438">
    <property type="entry name" value="RIBOFLAVIN TRANSPORTER RIBU"/>
    <property type="match status" value="1"/>
</dbReference>
<gene>
    <name evidence="10" type="ORF">STRMA_0148</name>
</gene>
<feature type="transmembrane region" description="Helical" evidence="9">
    <location>
        <begin position="6"/>
        <end position="28"/>
    </location>
</feature>
<feature type="transmembrane region" description="Helical" evidence="9">
    <location>
        <begin position="77"/>
        <end position="98"/>
    </location>
</feature>
<dbReference type="AlphaFoldDB" id="G5JY87"/>
<dbReference type="OrthoDB" id="9809216at2"/>
<sequence length="190" mass="20776">MKKTQSMTIIAILSALSFVLMIFNFPIIPGVDFLKLDFSVIPILLGLLLLDLKAAYLILLLRSLLKLVLDNGGPGGMIGLPMNMAALAVFVLAFAVIWKSRKSKLQYILASVAGTFGLTVSMLILNYIYAVPLYAKFAGFDISKAIGVGKYLISMVLPFNILEGILLALSFALVYGAIYPILKSYIKYEK</sequence>
<accession>G5JY87</accession>
<keyword evidence="3 8" id="KW-0813">Transport</keyword>
<evidence type="ECO:0000256" key="2">
    <source>
        <dbReference type="ARBA" id="ARBA00005540"/>
    </source>
</evidence>
<evidence type="ECO:0000256" key="3">
    <source>
        <dbReference type="ARBA" id="ARBA00022448"/>
    </source>
</evidence>
<protein>
    <recommendedName>
        <fullName evidence="8">Riboflavin transporter</fullName>
    </recommendedName>
</protein>
<keyword evidence="4 8" id="KW-1003">Cell membrane</keyword>
<dbReference type="PANTHER" id="PTHR38438:SF1">
    <property type="entry name" value="RIBOFLAVIN TRANSPORTER RIBU"/>
    <property type="match status" value="1"/>
</dbReference>
<proteinExistence type="inferred from homology"/>
<reference evidence="10 11" key="1">
    <citation type="journal article" date="2014" name="Int. J. Syst. Evol. Microbiol.">
        <title>Phylogenomics and the dynamic genome evolution of the genus Streptococcus.</title>
        <authorList>
            <consortium name="The Broad Institute Genome Sequencing Platform"/>
            <person name="Richards V.P."/>
            <person name="Palmer S.R."/>
            <person name="Pavinski Bitar P.D."/>
            <person name="Qin X."/>
            <person name="Weinstock G.M."/>
            <person name="Highlander S.K."/>
            <person name="Town C.D."/>
            <person name="Burne R.A."/>
            <person name="Stanhope M.J."/>
        </authorList>
    </citation>
    <scope>NUCLEOTIDE SEQUENCE [LARGE SCALE GENOMIC DNA]</scope>
    <source>
        <strain evidence="10 11">NCTC 11558</strain>
    </source>
</reference>
<evidence type="ECO:0000256" key="8">
    <source>
        <dbReference type="PIRNR" id="PIRNR037778"/>
    </source>
</evidence>
<evidence type="ECO:0000256" key="4">
    <source>
        <dbReference type="ARBA" id="ARBA00022475"/>
    </source>
</evidence>
<evidence type="ECO:0000256" key="9">
    <source>
        <dbReference type="SAM" id="Phobius"/>
    </source>
</evidence>
<feature type="transmembrane region" description="Helical" evidence="9">
    <location>
        <begin position="161"/>
        <end position="182"/>
    </location>
</feature>
<dbReference type="GO" id="GO:0005886">
    <property type="term" value="C:plasma membrane"/>
    <property type="evidence" value="ECO:0007669"/>
    <property type="project" value="UniProtKB-SubCell"/>
</dbReference>
<dbReference type="Pfam" id="PF12822">
    <property type="entry name" value="ECF_trnsprt"/>
    <property type="match status" value="1"/>
</dbReference>
<dbReference type="RefSeq" id="WP_003080159.1">
    <property type="nucleotide sequence ID" value="NZ_AEUW02000001.1"/>
</dbReference>
<evidence type="ECO:0000256" key="5">
    <source>
        <dbReference type="ARBA" id="ARBA00022692"/>
    </source>
</evidence>
<evidence type="ECO:0000256" key="6">
    <source>
        <dbReference type="ARBA" id="ARBA00022989"/>
    </source>
</evidence>
<comment type="similarity">
    <text evidence="2 8">Belongs to the prokaryotic riboflavin transporter (P-RFT) (TC 2.A.87) family.</text>
</comment>
<evidence type="ECO:0000256" key="7">
    <source>
        <dbReference type="ARBA" id="ARBA00023136"/>
    </source>
</evidence>
<keyword evidence="5 9" id="KW-0812">Transmembrane</keyword>
<evidence type="ECO:0000313" key="11">
    <source>
        <dbReference type="Proteomes" id="UP000003573"/>
    </source>
</evidence>
<dbReference type="STRING" id="764298.STRMA_0148"/>
<evidence type="ECO:0000256" key="1">
    <source>
        <dbReference type="ARBA" id="ARBA00004651"/>
    </source>
</evidence>
<dbReference type="InterPro" id="IPR025720">
    <property type="entry name" value="RibU"/>
</dbReference>
<feature type="transmembrane region" description="Helical" evidence="9">
    <location>
        <begin position="105"/>
        <end position="129"/>
    </location>
</feature>
<comment type="function">
    <text evidence="8">Probably a riboflavin-binding protein that interacts with the energy-coupling factor (ECF) ABC-transporter complex.</text>
</comment>
<dbReference type="PIRSF" id="PIRSF037778">
    <property type="entry name" value="UCP037778_transp_RibU"/>
    <property type="match status" value="1"/>
</dbReference>
<dbReference type="Gene3D" id="1.10.1760.20">
    <property type="match status" value="1"/>
</dbReference>
<comment type="subcellular location">
    <subcellularLocation>
        <location evidence="1">Cell membrane</location>
        <topology evidence="1">Multi-pass membrane protein</topology>
    </subcellularLocation>
</comment>
<organism evidence="10 11">
    <name type="scientific">Streptococcus macacae NCTC 11558</name>
    <dbReference type="NCBI Taxonomy" id="764298"/>
    <lineage>
        <taxon>Bacteria</taxon>
        <taxon>Bacillati</taxon>
        <taxon>Bacillota</taxon>
        <taxon>Bacilli</taxon>
        <taxon>Lactobacillales</taxon>
        <taxon>Streptococcaceae</taxon>
        <taxon>Streptococcus</taxon>
    </lineage>
</organism>
<dbReference type="EMBL" id="AEUW02000001">
    <property type="protein sequence ID" value="EHJ52298.1"/>
    <property type="molecule type" value="Genomic_DNA"/>
</dbReference>
<feature type="transmembrane region" description="Helical" evidence="9">
    <location>
        <begin position="40"/>
        <end position="65"/>
    </location>
</feature>